<dbReference type="EMBL" id="FOIM01000002">
    <property type="protein sequence ID" value="SET13987.1"/>
    <property type="molecule type" value="Genomic_DNA"/>
</dbReference>
<accession>A0A1I0C3V1</accession>
<gene>
    <name evidence="1" type="ORF">SAMN05216313_102277</name>
</gene>
<reference evidence="2" key="1">
    <citation type="submission" date="2016-10" db="EMBL/GenBank/DDBJ databases">
        <authorList>
            <person name="Varghese N."/>
            <person name="Submissions S."/>
        </authorList>
    </citation>
    <scope>NUCLEOTIDE SEQUENCE [LARGE SCALE GENOMIC DNA]</scope>
    <source>
        <strain evidence="2">NLAE-zl-G277</strain>
    </source>
</reference>
<organism evidence="1 2">
    <name type="scientific">Enterocloster lavalensis</name>
    <dbReference type="NCBI Taxonomy" id="460384"/>
    <lineage>
        <taxon>Bacteria</taxon>
        <taxon>Bacillati</taxon>
        <taxon>Bacillota</taxon>
        <taxon>Clostridia</taxon>
        <taxon>Lachnospirales</taxon>
        <taxon>Lachnospiraceae</taxon>
        <taxon>Enterocloster</taxon>
    </lineage>
</organism>
<evidence type="ECO:0000313" key="1">
    <source>
        <dbReference type="EMBL" id="SET13987.1"/>
    </source>
</evidence>
<keyword evidence="2" id="KW-1185">Reference proteome</keyword>
<name>A0A1I0C3V1_9FIRM</name>
<dbReference type="AlphaFoldDB" id="A0A1I0C3V1"/>
<proteinExistence type="predicted"/>
<evidence type="ECO:0000313" key="2">
    <source>
        <dbReference type="Proteomes" id="UP000198508"/>
    </source>
</evidence>
<dbReference type="Proteomes" id="UP000198508">
    <property type="component" value="Unassembled WGS sequence"/>
</dbReference>
<dbReference type="STRING" id="460384.SAMN05216313_102277"/>
<sequence>MDKSFYAGDFYNMLLCRQVDGAEETPANEFLCFVKGNC</sequence>
<protein>
    <submittedName>
        <fullName evidence="1">Uncharacterized protein</fullName>
    </submittedName>
</protein>